<protein>
    <submittedName>
        <fullName evidence="2">Uncharacterized protein</fullName>
    </submittedName>
</protein>
<gene>
    <name evidence="2" type="ORF">B5D80_18665</name>
</gene>
<evidence type="ECO:0000313" key="2">
    <source>
        <dbReference type="EMBL" id="OWV05004.1"/>
    </source>
</evidence>
<reference evidence="2 3" key="1">
    <citation type="submission" date="2017-03" db="EMBL/GenBank/DDBJ databases">
        <title>Whole genome sequence of Micromonospora wenchangensis, isolated from mangrove soil.</title>
        <authorList>
            <person name="Yang H."/>
        </authorList>
    </citation>
    <scope>NUCLEOTIDE SEQUENCE [LARGE SCALE GENOMIC DNA]</scope>
    <source>
        <strain evidence="2 3">CCTCC AA 2012002</strain>
    </source>
</reference>
<feature type="compositionally biased region" description="Low complexity" evidence="1">
    <location>
        <begin position="71"/>
        <end position="80"/>
    </location>
</feature>
<proteinExistence type="predicted"/>
<keyword evidence="3" id="KW-1185">Reference proteome</keyword>
<accession>A0A246RJ97</accession>
<dbReference type="EMBL" id="MZMV01000031">
    <property type="protein sequence ID" value="OWV05004.1"/>
    <property type="molecule type" value="Genomic_DNA"/>
</dbReference>
<dbReference type="OrthoDB" id="3394592at2"/>
<evidence type="ECO:0000256" key="1">
    <source>
        <dbReference type="SAM" id="MobiDB-lite"/>
    </source>
</evidence>
<dbReference type="Proteomes" id="UP000197174">
    <property type="component" value="Unassembled WGS sequence"/>
</dbReference>
<organism evidence="2 3">
    <name type="scientific">Micromonospora wenchangensis</name>
    <dbReference type="NCBI Taxonomy" id="1185415"/>
    <lineage>
        <taxon>Bacteria</taxon>
        <taxon>Bacillati</taxon>
        <taxon>Actinomycetota</taxon>
        <taxon>Actinomycetes</taxon>
        <taxon>Micromonosporales</taxon>
        <taxon>Micromonosporaceae</taxon>
        <taxon>Micromonospora</taxon>
    </lineage>
</organism>
<comment type="caution">
    <text evidence="2">The sequence shown here is derived from an EMBL/GenBank/DDBJ whole genome shotgun (WGS) entry which is preliminary data.</text>
</comment>
<sequence length="123" mass="13263">MTTPPPRAGDLLLLTRAASVQFVRPVRFRVIRVLDWPTYDGWIWLDGYRLDARDEAVARRTVFVRPAGLVTAARTAPTPAQRSGPTPPGVSPRARVSSRPRSDSRTGRAAGPGTPGAGPPPRS</sequence>
<evidence type="ECO:0000313" key="3">
    <source>
        <dbReference type="Proteomes" id="UP000197174"/>
    </source>
</evidence>
<name>A0A246RJ97_9ACTN</name>
<dbReference type="AlphaFoldDB" id="A0A246RJ97"/>
<dbReference type="RefSeq" id="WP_088645165.1">
    <property type="nucleotide sequence ID" value="NZ_MZMV01000031.1"/>
</dbReference>
<feature type="region of interest" description="Disordered" evidence="1">
    <location>
        <begin position="68"/>
        <end position="123"/>
    </location>
</feature>